<dbReference type="PANTHER" id="PTHR40732:SF1">
    <property type="entry name" value="GTP-DEPENDENT DEPHOSPHO-COA KINASE"/>
    <property type="match status" value="1"/>
</dbReference>
<proteinExistence type="inferred from homology"/>
<evidence type="ECO:0000256" key="2">
    <source>
        <dbReference type="ARBA" id="ARBA00023134"/>
    </source>
</evidence>
<evidence type="ECO:0000259" key="3">
    <source>
        <dbReference type="Pfam" id="PF01467"/>
    </source>
</evidence>
<keyword evidence="2" id="KW-0342">GTP-binding</keyword>
<dbReference type="AlphaFoldDB" id="A0A1F5DMD7"/>
<dbReference type="HAMAP" id="MF_00590">
    <property type="entry name" value="Dephospho_CoA_kinase_GTP_dep"/>
    <property type="match status" value="1"/>
</dbReference>
<dbReference type="GO" id="GO:0005525">
    <property type="term" value="F:GTP binding"/>
    <property type="evidence" value="ECO:0007669"/>
    <property type="project" value="UniProtKB-KW"/>
</dbReference>
<accession>A0A1F5DMD7</accession>
<protein>
    <recommendedName>
        <fullName evidence="3">Cytidyltransferase-like domain-containing protein</fullName>
    </recommendedName>
</protein>
<feature type="domain" description="Cytidyltransferase-like" evidence="3">
    <location>
        <begin position="8"/>
        <end position="133"/>
    </location>
</feature>
<dbReference type="PANTHER" id="PTHR40732">
    <property type="entry name" value="UPF0218 PROTEIN TK1697"/>
    <property type="match status" value="1"/>
</dbReference>
<dbReference type="NCBIfam" id="TIGR00125">
    <property type="entry name" value="cyt_tran_rel"/>
    <property type="match status" value="1"/>
</dbReference>
<dbReference type="GO" id="GO:0015937">
    <property type="term" value="P:coenzyme A biosynthetic process"/>
    <property type="evidence" value="ECO:0007669"/>
    <property type="project" value="InterPro"/>
</dbReference>
<name>A0A1F5DMD7_9BACT</name>
<dbReference type="Pfam" id="PF04019">
    <property type="entry name" value="DUF359"/>
    <property type="match status" value="1"/>
</dbReference>
<gene>
    <name evidence="4" type="ORF">A3E73_02735</name>
</gene>
<dbReference type="Pfam" id="PF01467">
    <property type="entry name" value="CTP_transf_like"/>
    <property type="match status" value="1"/>
</dbReference>
<reference evidence="4 5" key="1">
    <citation type="journal article" date="2016" name="Nat. Commun.">
        <title>Thousands of microbial genomes shed light on interconnected biogeochemical processes in an aquifer system.</title>
        <authorList>
            <person name="Anantharaman K."/>
            <person name="Brown C.T."/>
            <person name="Hug L.A."/>
            <person name="Sharon I."/>
            <person name="Castelle C.J."/>
            <person name="Probst A.J."/>
            <person name="Thomas B.C."/>
            <person name="Singh A."/>
            <person name="Wilkins M.J."/>
            <person name="Karaoz U."/>
            <person name="Brodie E.L."/>
            <person name="Williams K.H."/>
            <person name="Hubbard S.S."/>
            <person name="Banfield J.F."/>
        </authorList>
    </citation>
    <scope>NUCLEOTIDE SEQUENCE [LARGE SCALE GENOMIC DNA]</scope>
</reference>
<evidence type="ECO:0000313" key="5">
    <source>
        <dbReference type="Proteomes" id="UP000176791"/>
    </source>
</evidence>
<dbReference type="SUPFAM" id="SSF52374">
    <property type="entry name" value="Nucleotidylyl transferase"/>
    <property type="match status" value="1"/>
</dbReference>
<keyword evidence="1" id="KW-0547">Nucleotide-binding</keyword>
<dbReference type="Gene3D" id="3.40.50.620">
    <property type="entry name" value="HUPs"/>
    <property type="match status" value="1"/>
</dbReference>
<dbReference type="STRING" id="1797460.A3E73_02735"/>
<evidence type="ECO:0000313" key="4">
    <source>
        <dbReference type="EMBL" id="OGD56327.1"/>
    </source>
</evidence>
<sequence>MQFNLVAVAGTFDHLHLGHKKLLETAKTSGKKFIVGLCRPTMLVNKPYPQSLENYRVRRQAVAKFRPDQIIPLSDIYGPAAKSTAIEAIVCSPLSWPNVEKINQLRKNPLAIIEVPLVKSSDGQRLASGRIRQGLINRQGFYFPDIFKHNLKLPLALRPLLQRPFAPMTKNISRPKFGCIAVGDIAAVALLNQKITPDLAIVDLKTKRQRIFPHLKALGLKPGLTAANPAGTITKNSVRQLLSSLEKKQPTLLIDGEEDLLVLPAVLLAPLLTTVFYGQPDQGLVKIIVSEKTKSKALQFLQQFI</sequence>
<organism evidence="4 5">
    <name type="scientific">Candidatus Beckwithbacteria bacterium RIFCSPHIGHO2_12_FULL_47_17</name>
    <dbReference type="NCBI Taxonomy" id="1797460"/>
    <lineage>
        <taxon>Bacteria</taxon>
        <taxon>Candidatus Beckwithiibacteriota</taxon>
    </lineage>
</organism>
<dbReference type="InterPro" id="IPR007164">
    <property type="entry name" value="GTP-dep_dephospho-CoA_kin"/>
</dbReference>
<comment type="caution">
    <text evidence="4">The sequence shown here is derived from an EMBL/GenBank/DDBJ whole genome shotgun (WGS) entry which is preliminary data.</text>
</comment>
<dbReference type="InterPro" id="IPR004821">
    <property type="entry name" value="Cyt_trans-like"/>
</dbReference>
<dbReference type="EMBL" id="MEZN01000018">
    <property type="protein sequence ID" value="OGD56327.1"/>
    <property type="molecule type" value="Genomic_DNA"/>
</dbReference>
<evidence type="ECO:0000256" key="1">
    <source>
        <dbReference type="ARBA" id="ARBA00022741"/>
    </source>
</evidence>
<dbReference type="InterPro" id="IPR014729">
    <property type="entry name" value="Rossmann-like_a/b/a_fold"/>
</dbReference>
<dbReference type="Proteomes" id="UP000176791">
    <property type="component" value="Unassembled WGS sequence"/>
</dbReference>
<dbReference type="GO" id="GO:0016301">
    <property type="term" value="F:kinase activity"/>
    <property type="evidence" value="ECO:0007669"/>
    <property type="project" value="InterPro"/>
</dbReference>